<keyword evidence="1" id="KW-0812">Transmembrane</keyword>
<evidence type="ECO:0000313" key="12">
    <source>
        <dbReference type="Proteomes" id="UP000663870"/>
    </source>
</evidence>
<evidence type="ECO:0000313" key="7">
    <source>
        <dbReference type="EMBL" id="CAF1183859.1"/>
    </source>
</evidence>
<dbReference type="EMBL" id="CAJOBD010000058">
    <property type="protein sequence ID" value="CAF3557246.1"/>
    <property type="molecule type" value="Genomic_DNA"/>
</dbReference>
<dbReference type="EMBL" id="CAJOBE010000170">
    <property type="protein sequence ID" value="CAF3587119.1"/>
    <property type="molecule type" value="Genomic_DNA"/>
</dbReference>
<accession>A0A814V6P6</accession>
<feature type="transmembrane region" description="Helical" evidence="1">
    <location>
        <begin position="52"/>
        <end position="74"/>
    </location>
</feature>
<feature type="transmembrane region" description="Helical" evidence="1">
    <location>
        <begin position="136"/>
        <end position="159"/>
    </location>
</feature>
<evidence type="ECO:0000313" key="2">
    <source>
        <dbReference type="EMBL" id="CAF0848883.1"/>
    </source>
</evidence>
<dbReference type="Proteomes" id="UP000663864">
    <property type="component" value="Unassembled WGS sequence"/>
</dbReference>
<evidence type="ECO:0000313" key="3">
    <source>
        <dbReference type="EMBL" id="CAF1033252.1"/>
    </source>
</evidence>
<feature type="transmembrane region" description="Helical" evidence="1">
    <location>
        <begin position="86"/>
        <end position="107"/>
    </location>
</feature>
<dbReference type="Proteomes" id="UP000663854">
    <property type="component" value="Unassembled WGS sequence"/>
</dbReference>
<dbReference type="EMBL" id="CAJNOL010000641">
    <property type="protein sequence ID" value="CAF1149064.1"/>
    <property type="molecule type" value="Genomic_DNA"/>
</dbReference>
<evidence type="ECO:0000313" key="6">
    <source>
        <dbReference type="EMBL" id="CAF1149064.1"/>
    </source>
</evidence>
<dbReference type="EMBL" id="CAJNOL010000593">
    <property type="protein sequence ID" value="CAF1130225.1"/>
    <property type="molecule type" value="Genomic_DNA"/>
</dbReference>
<dbReference type="EMBL" id="CAJNOU010000562">
    <property type="protein sequence ID" value="CAF1033252.1"/>
    <property type="molecule type" value="Genomic_DNA"/>
</dbReference>
<keyword evidence="12" id="KW-1185">Reference proteome</keyword>
<organism evidence="7 11">
    <name type="scientific">Rotaria sordida</name>
    <dbReference type="NCBI Taxonomy" id="392033"/>
    <lineage>
        <taxon>Eukaryota</taxon>
        <taxon>Metazoa</taxon>
        <taxon>Spiralia</taxon>
        <taxon>Gnathifera</taxon>
        <taxon>Rotifera</taxon>
        <taxon>Eurotatoria</taxon>
        <taxon>Bdelloidea</taxon>
        <taxon>Philodinida</taxon>
        <taxon>Philodinidae</taxon>
        <taxon>Rotaria</taxon>
    </lineage>
</organism>
<dbReference type="Proteomes" id="UP000663836">
    <property type="component" value="Unassembled WGS sequence"/>
</dbReference>
<evidence type="ECO:0000256" key="1">
    <source>
        <dbReference type="SAM" id="Phobius"/>
    </source>
</evidence>
<gene>
    <name evidence="9" type="ORF">FNK824_LOCUS2731</name>
    <name evidence="8" type="ORF">JBS370_LOCUS1656</name>
    <name evidence="5" type="ORF">JXQ802_LOCUS20662</name>
    <name evidence="6" type="ORF">JXQ802_LOCUS21626</name>
    <name evidence="10" type="ORF">OTI717_LOCUS9036</name>
    <name evidence="2" type="ORF">PYM288_LOCUS6957</name>
    <name evidence="4" type="ORF">RFH988_LOCUS19403</name>
    <name evidence="3" type="ORF">SEV965_LOCUS12424</name>
    <name evidence="7" type="ORF">ZHD862_LOCUS21911</name>
</gene>
<protein>
    <submittedName>
        <fullName evidence="7">Uncharacterized protein</fullName>
    </submittedName>
</protein>
<evidence type="ECO:0000313" key="11">
    <source>
        <dbReference type="Proteomes" id="UP000663864"/>
    </source>
</evidence>
<reference evidence="7" key="1">
    <citation type="submission" date="2021-02" db="EMBL/GenBank/DDBJ databases">
        <authorList>
            <person name="Nowell W R."/>
        </authorList>
    </citation>
    <scope>NUCLEOTIDE SEQUENCE</scope>
</reference>
<dbReference type="Proteomes" id="UP000663870">
    <property type="component" value="Unassembled WGS sequence"/>
</dbReference>
<name>A0A814V6P6_9BILA</name>
<sequence>MLTIYFTHTIGIIHIIRFICIIILLTCSEIKIPLCHTYLNEFLGFNHSSIHFYYILIWISFTFEIYFLINRLFASIIIKAKKLTKILYLLLCLCYILASCFTLYALINSSNGHVITQHDFSNPPQTIIILPSNCNLFRLIGILFGFLISFLYFFAIILIHRLKD</sequence>
<evidence type="ECO:0000313" key="9">
    <source>
        <dbReference type="EMBL" id="CAF3587119.1"/>
    </source>
</evidence>
<dbReference type="OrthoDB" id="10053892at2759"/>
<proteinExistence type="predicted"/>
<evidence type="ECO:0000313" key="5">
    <source>
        <dbReference type="EMBL" id="CAF1130225.1"/>
    </source>
</evidence>
<keyword evidence="1" id="KW-1133">Transmembrane helix</keyword>
<dbReference type="Proteomes" id="UP000663823">
    <property type="component" value="Unassembled WGS sequence"/>
</dbReference>
<evidence type="ECO:0000313" key="4">
    <source>
        <dbReference type="EMBL" id="CAF1102738.1"/>
    </source>
</evidence>
<dbReference type="Proteomes" id="UP000663889">
    <property type="component" value="Unassembled WGS sequence"/>
</dbReference>
<dbReference type="EMBL" id="CAJNOH010000080">
    <property type="protein sequence ID" value="CAF0848883.1"/>
    <property type="molecule type" value="Genomic_DNA"/>
</dbReference>
<dbReference type="Proteomes" id="UP000663882">
    <property type="component" value="Unassembled WGS sequence"/>
</dbReference>
<dbReference type="EMBL" id="CAJOAX010000750">
    <property type="protein sequence ID" value="CAF3644800.1"/>
    <property type="molecule type" value="Genomic_DNA"/>
</dbReference>
<dbReference type="AlphaFoldDB" id="A0A814V6P6"/>
<comment type="caution">
    <text evidence="7">The sequence shown here is derived from an EMBL/GenBank/DDBJ whole genome shotgun (WGS) entry which is preliminary data.</text>
</comment>
<dbReference type="EMBL" id="CAJNOT010001332">
    <property type="protein sequence ID" value="CAF1183859.1"/>
    <property type="molecule type" value="Genomic_DNA"/>
</dbReference>
<dbReference type="EMBL" id="CAJNOO010001134">
    <property type="protein sequence ID" value="CAF1102738.1"/>
    <property type="molecule type" value="Genomic_DNA"/>
</dbReference>
<feature type="transmembrane region" description="Helical" evidence="1">
    <location>
        <begin position="12"/>
        <end position="32"/>
    </location>
</feature>
<dbReference type="Proteomes" id="UP000663874">
    <property type="component" value="Unassembled WGS sequence"/>
</dbReference>
<evidence type="ECO:0000313" key="10">
    <source>
        <dbReference type="EMBL" id="CAF3644800.1"/>
    </source>
</evidence>
<keyword evidence="1" id="KW-0472">Membrane</keyword>
<evidence type="ECO:0000313" key="8">
    <source>
        <dbReference type="EMBL" id="CAF3557246.1"/>
    </source>
</evidence>